<dbReference type="PANTHER" id="PTHR23404">
    <property type="entry name" value="MOLYBDOPTERIN SYNTHASE RELATED"/>
    <property type="match status" value="1"/>
</dbReference>
<protein>
    <recommendedName>
        <fullName evidence="2">Molybdopterin synthase catalytic subunit</fullName>
    </recommendedName>
</protein>
<proteinExistence type="predicted"/>
<dbReference type="GO" id="GO:0006777">
    <property type="term" value="P:Mo-molybdopterin cofactor biosynthetic process"/>
    <property type="evidence" value="ECO:0007669"/>
    <property type="project" value="InterPro"/>
</dbReference>
<dbReference type="InterPro" id="IPR003448">
    <property type="entry name" value="Mopterin_biosynth_MoaE"/>
</dbReference>
<dbReference type="SUPFAM" id="SSF54690">
    <property type="entry name" value="Molybdopterin synthase subunit MoaE"/>
    <property type="match status" value="1"/>
</dbReference>
<evidence type="ECO:0008006" key="2">
    <source>
        <dbReference type="Google" id="ProtNLM"/>
    </source>
</evidence>
<name>A0A383CPC0_9ZZZZ</name>
<accession>A0A383CPC0</accession>
<organism evidence="1">
    <name type="scientific">marine metagenome</name>
    <dbReference type="NCBI Taxonomy" id="408172"/>
    <lineage>
        <taxon>unclassified sequences</taxon>
        <taxon>metagenomes</taxon>
        <taxon>ecological metagenomes</taxon>
    </lineage>
</organism>
<gene>
    <name evidence="1" type="ORF">METZ01_LOCUS486747</name>
</gene>
<sequence>MFKLSSEPIDIATLRQGMIRQDCGGFATFEGWVRDFNEGRAVLRLEYEAYPELANLEAERILAEAREHFPVHEVRAVHRVGSLDLTDVAIWIGVVAVHRGEAFDACRYVIDEIKNRVPIWKKEFFADGSTAWTRCEHCAAQLEHDH</sequence>
<dbReference type="CDD" id="cd00756">
    <property type="entry name" value="MoaE"/>
    <property type="match status" value="1"/>
</dbReference>
<reference evidence="1" key="1">
    <citation type="submission" date="2018-05" db="EMBL/GenBank/DDBJ databases">
        <authorList>
            <person name="Lanie J.A."/>
            <person name="Ng W.-L."/>
            <person name="Kazmierczak K.M."/>
            <person name="Andrzejewski T.M."/>
            <person name="Davidsen T.M."/>
            <person name="Wayne K.J."/>
            <person name="Tettelin H."/>
            <person name="Glass J.I."/>
            <person name="Rusch D."/>
            <person name="Podicherti R."/>
            <person name="Tsui H.-C.T."/>
            <person name="Winkler M.E."/>
        </authorList>
    </citation>
    <scope>NUCLEOTIDE SEQUENCE</scope>
</reference>
<evidence type="ECO:0000313" key="1">
    <source>
        <dbReference type="EMBL" id="SVE33893.1"/>
    </source>
</evidence>
<dbReference type="AlphaFoldDB" id="A0A383CPC0"/>
<dbReference type="InterPro" id="IPR036563">
    <property type="entry name" value="MoaE_sf"/>
</dbReference>
<dbReference type="Pfam" id="PF02391">
    <property type="entry name" value="MoaE"/>
    <property type="match status" value="1"/>
</dbReference>
<dbReference type="Gene3D" id="3.90.1170.40">
    <property type="entry name" value="Molybdopterin biosynthesis MoaE subunit"/>
    <property type="match status" value="1"/>
</dbReference>
<dbReference type="EMBL" id="UINC01210438">
    <property type="protein sequence ID" value="SVE33893.1"/>
    <property type="molecule type" value="Genomic_DNA"/>
</dbReference>